<evidence type="ECO:0000313" key="3">
    <source>
        <dbReference type="EMBL" id="KGH47534.1"/>
    </source>
</evidence>
<dbReference type="Proteomes" id="UP000029713">
    <property type="component" value="Unassembled WGS sequence"/>
</dbReference>
<evidence type="ECO:0000256" key="1">
    <source>
        <dbReference type="ARBA" id="ARBA00008791"/>
    </source>
</evidence>
<evidence type="ECO:0000313" key="4">
    <source>
        <dbReference type="Proteomes" id="UP000029713"/>
    </source>
</evidence>
<dbReference type="InterPro" id="IPR006016">
    <property type="entry name" value="UspA"/>
</dbReference>
<evidence type="ECO:0000259" key="2">
    <source>
        <dbReference type="Pfam" id="PF00582"/>
    </source>
</evidence>
<dbReference type="OrthoDB" id="5419113at2"/>
<comment type="caution">
    <text evidence="3">The sequence shown here is derived from an EMBL/GenBank/DDBJ whole genome shotgun (WGS) entry which is preliminary data.</text>
</comment>
<dbReference type="EMBL" id="JPMX01000021">
    <property type="protein sequence ID" value="KGH47534.1"/>
    <property type="molecule type" value="Genomic_DNA"/>
</dbReference>
<accession>A0A098YAK9</accession>
<dbReference type="SUPFAM" id="SSF52402">
    <property type="entry name" value="Adenine nucleotide alpha hydrolases-like"/>
    <property type="match status" value="1"/>
</dbReference>
<comment type="similarity">
    <text evidence="1">Belongs to the universal stress protein A family.</text>
</comment>
<dbReference type="InterPro" id="IPR006015">
    <property type="entry name" value="Universal_stress_UspA"/>
</dbReference>
<keyword evidence="4" id="KW-1185">Reference proteome</keyword>
<dbReference type="RefSeq" id="WP_036334445.1">
    <property type="nucleotide sequence ID" value="NZ_JPMX01000021.1"/>
</dbReference>
<reference evidence="3 4" key="1">
    <citation type="submission" date="2014-07" db="EMBL/GenBank/DDBJ databases">
        <title>Biosystematic studies on Modestobacter strains isolated from extreme hyper-arid desert soil and from historic building.</title>
        <authorList>
            <person name="Bukarasam K."/>
            <person name="Bull A."/>
            <person name="Girard G."/>
            <person name="van Wezel G."/>
            <person name="Goodfellow M."/>
        </authorList>
    </citation>
    <scope>NUCLEOTIDE SEQUENCE [LARGE SCALE GENOMIC DNA]</scope>
    <source>
        <strain evidence="3 4">KNN45-2b</strain>
    </source>
</reference>
<dbReference type="PANTHER" id="PTHR46268">
    <property type="entry name" value="STRESS RESPONSE PROTEIN NHAX"/>
    <property type="match status" value="1"/>
</dbReference>
<proteinExistence type="inferred from homology"/>
<dbReference type="STRING" id="1522368.IN07_06490"/>
<feature type="domain" description="UspA" evidence="2">
    <location>
        <begin position="2"/>
        <end position="128"/>
    </location>
</feature>
<organism evidence="3 4">
    <name type="scientific">Modestobacter caceresii</name>
    <dbReference type="NCBI Taxonomy" id="1522368"/>
    <lineage>
        <taxon>Bacteria</taxon>
        <taxon>Bacillati</taxon>
        <taxon>Actinomycetota</taxon>
        <taxon>Actinomycetes</taxon>
        <taxon>Geodermatophilales</taxon>
        <taxon>Geodermatophilaceae</taxon>
        <taxon>Modestobacter</taxon>
    </lineage>
</organism>
<dbReference type="PRINTS" id="PR01438">
    <property type="entry name" value="UNVRSLSTRESS"/>
</dbReference>
<sequence length="134" mass="13993">MTVLVGFVPTPEGEAAFTAGLAEARRRQEGLLVLNTPRGGAPVSADVAPPELVRSLTSRAEADGIALELRQTPHTGDLADELLRVADSVNASVIVIGLRRRSPVGKLLMGSSAQRILLDADRPVLAVKPQPTAG</sequence>
<name>A0A098YAK9_9ACTN</name>
<dbReference type="CDD" id="cd00293">
    <property type="entry name" value="USP-like"/>
    <property type="match status" value="1"/>
</dbReference>
<gene>
    <name evidence="3" type="ORF">IN07_06490</name>
</gene>
<dbReference type="AlphaFoldDB" id="A0A098YAK9"/>
<dbReference type="Pfam" id="PF00582">
    <property type="entry name" value="Usp"/>
    <property type="match status" value="1"/>
</dbReference>
<protein>
    <submittedName>
        <fullName evidence="3">Universal stress protein UspA</fullName>
    </submittedName>
</protein>
<dbReference type="PANTHER" id="PTHR46268:SF6">
    <property type="entry name" value="UNIVERSAL STRESS PROTEIN UP12"/>
    <property type="match status" value="1"/>
</dbReference>
<dbReference type="Gene3D" id="3.40.50.620">
    <property type="entry name" value="HUPs"/>
    <property type="match status" value="1"/>
</dbReference>
<dbReference type="InterPro" id="IPR014729">
    <property type="entry name" value="Rossmann-like_a/b/a_fold"/>
</dbReference>